<proteinExistence type="predicted"/>
<name>A0A2U7NBR5_9CAUD</name>
<dbReference type="InterPro" id="IPR016410">
    <property type="entry name" value="Phage_imm"/>
</dbReference>
<evidence type="ECO:0008006" key="4">
    <source>
        <dbReference type="Google" id="ProtNLM"/>
    </source>
</evidence>
<dbReference type="Proteomes" id="UP000247773">
    <property type="component" value="Genome"/>
</dbReference>
<keyword evidence="1" id="KW-1133">Transmembrane helix</keyword>
<dbReference type="Pfam" id="PF14373">
    <property type="entry name" value="Imm_superinfect"/>
    <property type="match status" value="1"/>
</dbReference>
<evidence type="ECO:0000313" key="3">
    <source>
        <dbReference type="Proteomes" id="UP000247773"/>
    </source>
</evidence>
<feature type="transmembrane region" description="Helical" evidence="1">
    <location>
        <begin position="36"/>
        <end position="60"/>
    </location>
</feature>
<evidence type="ECO:0000313" key="2">
    <source>
        <dbReference type="EMBL" id="ASD52029.1"/>
    </source>
</evidence>
<evidence type="ECO:0000256" key="1">
    <source>
        <dbReference type="SAM" id="Phobius"/>
    </source>
</evidence>
<reference evidence="2 3" key="1">
    <citation type="submission" date="2017-04" db="EMBL/GenBank/DDBJ databases">
        <title>Isolation of lytic bacteriophages infecting Pseudomonas strains for biocontrol of fish and shrimp spoilage during chilled storage.</title>
        <authorList>
            <person name="Yang Z."/>
            <person name="Tao X."/>
            <person name="Gao L."/>
            <person name="Rao S."/>
        </authorList>
    </citation>
    <scope>NUCLEOTIDE SEQUENCE [LARGE SCALE GENOMIC DNA]</scope>
</reference>
<gene>
    <name evidence="2" type="ORF">PspYZU05_77</name>
</gene>
<organism evidence="2 3">
    <name type="scientific">Pseudomonas phage PspYZU05</name>
    <dbReference type="NCBI Taxonomy" id="1983556"/>
    <lineage>
        <taxon>Viruses</taxon>
        <taxon>Duplodnaviria</taxon>
        <taxon>Heunggongvirae</taxon>
        <taxon>Uroviricota</taxon>
        <taxon>Caudoviricetes</taxon>
        <taxon>Pantevenvirales</taxon>
        <taxon>Straboviridae</taxon>
        <taxon>Jiangsuvirus</taxon>
        <taxon>Jiangsuvirus pspyzu05</taxon>
    </lineage>
</organism>
<keyword evidence="3" id="KW-1185">Reference proteome</keyword>
<accession>A0A2U7NBR5</accession>
<protein>
    <recommendedName>
        <fullName evidence="4">Superinfection immunity protein</fullName>
    </recommendedName>
</protein>
<sequence>MTLALFVSGVVCFLLILVYMLPAIVAGIVRHNNFAAITVLNVLLGWSLLGWVVALVWAFTNNRQPIQGKM</sequence>
<dbReference type="EMBL" id="KY971610">
    <property type="protein sequence ID" value="ASD52029.1"/>
    <property type="molecule type" value="Genomic_DNA"/>
</dbReference>
<keyword evidence="1" id="KW-0812">Transmembrane</keyword>
<keyword evidence="1" id="KW-0472">Membrane</keyword>